<comment type="subcellular location">
    <subcellularLocation>
        <location evidence="2">Cell inner membrane</location>
        <topology evidence="2">Peripheral membrane protein</topology>
        <orientation evidence="2">Cytoplasmic side</orientation>
    </subcellularLocation>
    <subcellularLocation>
        <location evidence="1">Cytoplasm</location>
    </subcellularLocation>
</comment>
<keyword evidence="6" id="KW-1003">Cell membrane</keyword>
<dbReference type="CDD" id="cd03218">
    <property type="entry name" value="ABC_YhbG"/>
    <property type="match status" value="1"/>
</dbReference>
<proteinExistence type="inferred from homology"/>
<dbReference type="InterPro" id="IPR032823">
    <property type="entry name" value="BCA_ABC_TP_C"/>
</dbReference>
<dbReference type="GO" id="GO:0055085">
    <property type="term" value="P:transmembrane transport"/>
    <property type="evidence" value="ECO:0007669"/>
    <property type="project" value="InterPro"/>
</dbReference>
<dbReference type="Pfam" id="PF12399">
    <property type="entry name" value="BCA_ABC_TP_C"/>
    <property type="match status" value="1"/>
</dbReference>
<evidence type="ECO:0000256" key="15">
    <source>
        <dbReference type="SAM" id="MobiDB-lite"/>
    </source>
</evidence>
<evidence type="ECO:0000256" key="2">
    <source>
        <dbReference type="ARBA" id="ARBA00004515"/>
    </source>
</evidence>
<dbReference type="GO" id="GO:0016887">
    <property type="term" value="F:ATP hydrolysis activity"/>
    <property type="evidence" value="ECO:0007669"/>
    <property type="project" value="InterPro"/>
</dbReference>
<evidence type="ECO:0000256" key="6">
    <source>
        <dbReference type="ARBA" id="ARBA00022475"/>
    </source>
</evidence>
<dbReference type="RefSeq" id="WP_159597652.1">
    <property type="nucleotide sequence ID" value="NZ_CACSAS010000001.1"/>
</dbReference>
<dbReference type="PROSITE" id="PS50893">
    <property type="entry name" value="ABC_TRANSPORTER_2"/>
    <property type="match status" value="1"/>
</dbReference>
<dbReference type="PANTHER" id="PTHR45772:SF10">
    <property type="entry name" value="LIPOPOLYSACCHARIDE EXPORT SYSTEM ATP-BINDING PROTEIN LPTB"/>
    <property type="match status" value="1"/>
</dbReference>
<dbReference type="PROSITE" id="PS00211">
    <property type="entry name" value="ABC_TRANSPORTER_1"/>
    <property type="match status" value="1"/>
</dbReference>
<dbReference type="InterPro" id="IPR051120">
    <property type="entry name" value="ABC_AA/LPS_Transport"/>
</dbReference>
<keyword evidence="9" id="KW-0547">Nucleotide-binding</keyword>
<evidence type="ECO:0000313" key="18">
    <source>
        <dbReference type="Proteomes" id="UP000433050"/>
    </source>
</evidence>
<keyword evidence="12" id="KW-0472">Membrane</keyword>
<comment type="function">
    <text evidence="13">Part of the ABC transporter complex LptBFG involved in the translocation of lipopolysaccharide (LPS) from the inner membrane to the outer membrane. Probably responsible for energy coupling to the transport system.</text>
</comment>
<gene>
    <name evidence="17" type="primary">btuD_1</name>
    <name evidence="17" type="ORF">STARVERO_00298</name>
</gene>
<dbReference type="Proteomes" id="UP000433050">
    <property type="component" value="Unassembled WGS sequence"/>
</dbReference>
<dbReference type="SMART" id="SM00382">
    <property type="entry name" value="AAA"/>
    <property type="match status" value="1"/>
</dbReference>
<dbReference type="InterPro" id="IPR003439">
    <property type="entry name" value="ABC_transporter-like_ATP-bd"/>
</dbReference>
<keyword evidence="5" id="KW-0813">Transport</keyword>
<keyword evidence="18" id="KW-1185">Reference proteome</keyword>
<evidence type="ECO:0000256" key="4">
    <source>
        <dbReference type="ARBA" id="ARBA00017803"/>
    </source>
</evidence>
<evidence type="ECO:0000256" key="5">
    <source>
        <dbReference type="ARBA" id="ARBA00022448"/>
    </source>
</evidence>
<comment type="subunit">
    <text evidence="14">Component of the lipopolysaccharide transport and assembly complex. The LptBFG transporter is composed of two ATP-binding proteins (LptB) and two transmembrane proteins (LptF and LptG).</text>
</comment>
<feature type="region of interest" description="Disordered" evidence="15">
    <location>
        <begin position="1"/>
        <end position="37"/>
    </location>
</feature>
<accession>A0A5S9N9L6</accession>
<keyword evidence="7" id="KW-0963">Cytoplasm</keyword>
<comment type="similarity">
    <text evidence="3">Belongs to the ABC transporter superfamily. Outer membrane lipopolysaccharide export (TC 1.B.42) family.</text>
</comment>
<dbReference type="NCBIfam" id="TIGR04406">
    <property type="entry name" value="LPS_export_lptB"/>
    <property type="match status" value="1"/>
</dbReference>
<evidence type="ECO:0000256" key="9">
    <source>
        <dbReference type="ARBA" id="ARBA00022741"/>
    </source>
</evidence>
<dbReference type="Pfam" id="PF00005">
    <property type="entry name" value="ABC_tran"/>
    <property type="match status" value="1"/>
</dbReference>
<reference evidence="17 18" key="1">
    <citation type="submission" date="2019-12" db="EMBL/GenBank/DDBJ databases">
        <authorList>
            <person name="Reyes-Prieto M."/>
        </authorList>
    </citation>
    <scope>NUCLEOTIDE SEQUENCE [LARGE SCALE GENOMIC DNA]</scope>
    <source>
        <strain evidence="17">HF14-78462</strain>
    </source>
</reference>
<name>A0A5S9N9L6_9HYPH</name>
<dbReference type="GO" id="GO:0005737">
    <property type="term" value="C:cytoplasm"/>
    <property type="evidence" value="ECO:0007669"/>
    <property type="project" value="UniProtKB-SubCell"/>
</dbReference>
<dbReference type="GO" id="GO:0005524">
    <property type="term" value="F:ATP binding"/>
    <property type="evidence" value="ECO:0007669"/>
    <property type="project" value="UniProtKB-KW"/>
</dbReference>
<dbReference type="InterPro" id="IPR003593">
    <property type="entry name" value="AAA+_ATPase"/>
</dbReference>
<dbReference type="EMBL" id="CACSAS010000001">
    <property type="protein sequence ID" value="CAA0086790.1"/>
    <property type="molecule type" value="Genomic_DNA"/>
</dbReference>
<evidence type="ECO:0000313" key="17">
    <source>
        <dbReference type="EMBL" id="CAA0086790.1"/>
    </source>
</evidence>
<evidence type="ECO:0000256" key="11">
    <source>
        <dbReference type="ARBA" id="ARBA00022967"/>
    </source>
</evidence>
<dbReference type="FunFam" id="3.40.50.300:FF:000151">
    <property type="entry name" value="Lipopolysaccharide ABC transporter ATP-binding protein"/>
    <property type="match status" value="1"/>
</dbReference>
<evidence type="ECO:0000256" key="14">
    <source>
        <dbReference type="ARBA" id="ARBA00026081"/>
    </source>
</evidence>
<organism evidence="17 18">
    <name type="scientific">Starkeya nomas</name>
    <dbReference type="NCBI Taxonomy" id="2666134"/>
    <lineage>
        <taxon>Bacteria</taxon>
        <taxon>Pseudomonadati</taxon>
        <taxon>Pseudomonadota</taxon>
        <taxon>Alphaproteobacteria</taxon>
        <taxon>Hyphomicrobiales</taxon>
        <taxon>Xanthobacteraceae</taxon>
        <taxon>Starkeya</taxon>
    </lineage>
</organism>
<protein>
    <recommendedName>
        <fullName evidence="4">Lipopolysaccharide export system ATP-binding protein LptB</fullName>
    </recommendedName>
</protein>
<evidence type="ECO:0000256" key="12">
    <source>
        <dbReference type="ARBA" id="ARBA00023136"/>
    </source>
</evidence>
<dbReference type="InterPro" id="IPR017871">
    <property type="entry name" value="ABC_transporter-like_CS"/>
</dbReference>
<keyword evidence="8" id="KW-0997">Cell inner membrane</keyword>
<dbReference type="GO" id="GO:0043190">
    <property type="term" value="C:ATP-binding cassette (ABC) transporter complex"/>
    <property type="evidence" value="ECO:0007669"/>
    <property type="project" value="InterPro"/>
</dbReference>
<dbReference type="PANTHER" id="PTHR45772">
    <property type="entry name" value="CONSERVED COMPONENT OF ABC TRANSPORTER FOR NATURAL AMINO ACIDS-RELATED"/>
    <property type="match status" value="1"/>
</dbReference>
<evidence type="ECO:0000256" key="3">
    <source>
        <dbReference type="ARBA" id="ARBA00010865"/>
    </source>
</evidence>
<evidence type="ECO:0000259" key="16">
    <source>
        <dbReference type="PROSITE" id="PS50893"/>
    </source>
</evidence>
<feature type="domain" description="ABC transporter" evidence="16">
    <location>
        <begin position="80"/>
        <end position="312"/>
    </location>
</feature>
<keyword evidence="10 17" id="KW-0067">ATP-binding</keyword>
<sequence length="316" mass="33947">MGFFSTIVGRGKSVPPGSQADGARARGFGSGGRAGPRPDALEARFEAEFEAALTTGLRPAPPATAAASSSVSPATDQGMLRAVGLAKSYGGRQVVRGASLNVRRGEAVGLLGPNGAGKTTIFYMITGLVKADAGRIELDGHDVTHLPMYRRARLGVGYLPQEASIFRGLSVENNIRAVLEVVEPSRKQRERQLDALLEEFRVTHVRKSPSIALSGGERRRVEIARALASRPTFMLLDEPFAGIDPIAVGDIQALVRQLTERGIGVLITDHNVRETLGLIDRAYIIHSGTVLMEGSPEEIVASEEVRRLYLGEEFRL</sequence>
<dbReference type="SUPFAM" id="SSF52540">
    <property type="entry name" value="P-loop containing nucleoside triphosphate hydrolases"/>
    <property type="match status" value="1"/>
</dbReference>
<keyword evidence="11" id="KW-1278">Translocase</keyword>
<evidence type="ECO:0000256" key="13">
    <source>
        <dbReference type="ARBA" id="ARBA00024818"/>
    </source>
</evidence>
<dbReference type="Gene3D" id="3.40.50.300">
    <property type="entry name" value="P-loop containing nucleotide triphosphate hydrolases"/>
    <property type="match status" value="1"/>
</dbReference>
<evidence type="ECO:0000256" key="10">
    <source>
        <dbReference type="ARBA" id="ARBA00022840"/>
    </source>
</evidence>
<evidence type="ECO:0000256" key="8">
    <source>
        <dbReference type="ARBA" id="ARBA00022519"/>
    </source>
</evidence>
<evidence type="ECO:0000256" key="1">
    <source>
        <dbReference type="ARBA" id="ARBA00004496"/>
    </source>
</evidence>
<dbReference type="InterPro" id="IPR030921">
    <property type="entry name" value="LPS_export_LptB"/>
</dbReference>
<dbReference type="InterPro" id="IPR027417">
    <property type="entry name" value="P-loop_NTPase"/>
</dbReference>
<evidence type="ECO:0000256" key="7">
    <source>
        <dbReference type="ARBA" id="ARBA00022490"/>
    </source>
</evidence>
<dbReference type="AlphaFoldDB" id="A0A5S9N9L6"/>
<keyword evidence="17" id="KW-0378">Hydrolase</keyword>